<keyword evidence="5" id="KW-1185">Reference proteome</keyword>
<feature type="transmembrane region" description="Helical" evidence="2">
    <location>
        <begin position="140"/>
        <end position="163"/>
    </location>
</feature>
<proteinExistence type="predicted"/>
<evidence type="ECO:0000259" key="3">
    <source>
        <dbReference type="Pfam" id="PF10708"/>
    </source>
</evidence>
<feature type="region of interest" description="Disordered" evidence="1">
    <location>
        <begin position="1"/>
        <end position="59"/>
    </location>
</feature>
<sequence length="399" mass="41674">MTRPGSSSSDRSVWVRGRPEASDGGPTGRPHRPARGPSEPPVRLPRENEAVLTNDPGWYPDPQGERQVRFWDGEAWTEYVQPLAPVAVRTHGSDTAVEDYPYLADADLRASHEPRIVSTWEPEAIAIPGRARPRRRRSALGWWIAGGAVTVLVIVVALIAALVNQGPAVDPAAGPSAGSSPGVAAGQASPGSPATVSVPDGGSALVAIEVPEAGSYLLTAAAAEDVAAELSLDGTVLWSGDDRGNDLAGIIGGSWSDPAGFVQLEAGTYTLTVTEHDGVATSAEVTIYAVEAVDVAVGQTTDVTIPAGGYSVLRLTGDAEQRLAVDVRASVDWEDARLTYFPSGRATLADDRGPQAATEKGGTEYDPYLEATFPAGSSFLVLDEYDQNEITVSVAVTPV</sequence>
<evidence type="ECO:0000256" key="2">
    <source>
        <dbReference type="SAM" id="Phobius"/>
    </source>
</evidence>
<keyword evidence="2" id="KW-0472">Membrane</keyword>
<evidence type="ECO:0000313" key="5">
    <source>
        <dbReference type="Proteomes" id="UP000313849"/>
    </source>
</evidence>
<comment type="caution">
    <text evidence="4">The sequence shown here is derived from an EMBL/GenBank/DDBJ whole genome shotgun (WGS) entry which is preliminary data.</text>
</comment>
<evidence type="ECO:0000313" key="4">
    <source>
        <dbReference type="EMBL" id="TNU76542.1"/>
    </source>
</evidence>
<feature type="domain" description="DUF2510" evidence="3">
    <location>
        <begin position="56"/>
        <end position="86"/>
    </location>
</feature>
<dbReference type="Pfam" id="PF10708">
    <property type="entry name" value="DUF2510"/>
    <property type="match status" value="1"/>
</dbReference>
<feature type="region of interest" description="Disordered" evidence="1">
    <location>
        <begin position="170"/>
        <end position="196"/>
    </location>
</feature>
<dbReference type="EMBL" id="VENP01000006">
    <property type="protein sequence ID" value="TNU76542.1"/>
    <property type="molecule type" value="Genomic_DNA"/>
</dbReference>
<feature type="compositionally biased region" description="Polar residues" evidence="1">
    <location>
        <begin position="1"/>
        <end position="11"/>
    </location>
</feature>
<reference evidence="4 5" key="1">
    <citation type="submission" date="2019-06" db="EMBL/GenBank/DDBJ databases">
        <title>Draft genome sequence of Miniimonas arenae KCTC 19750T isolated from sea sand.</title>
        <authorList>
            <person name="Park S.-J."/>
        </authorList>
    </citation>
    <scope>NUCLEOTIDE SEQUENCE [LARGE SCALE GENOMIC DNA]</scope>
    <source>
        <strain evidence="4 5">KCTC 19750</strain>
    </source>
</reference>
<organism evidence="4 5">
    <name type="scientific">Miniimonas arenae</name>
    <dbReference type="NCBI Taxonomy" id="676201"/>
    <lineage>
        <taxon>Bacteria</taxon>
        <taxon>Bacillati</taxon>
        <taxon>Actinomycetota</taxon>
        <taxon>Actinomycetes</taxon>
        <taxon>Micrococcales</taxon>
        <taxon>Beutenbergiaceae</taxon>
        <taxon>Miniimonas</taxon>
    </lineage>
</organism>
<keyword evidence="2" id="KW-0812">Transmembrane</keyword>
<dbReference type="AlphaFoldDB" id="A0A5C5BFS8"/>
<dbReference type="Proteomes" id="UP000313849">
    <property type="component" value="Unassembled WGS sequence"/>
</dbReference>
<keyword evidence="2" id="KW-1133">Transmembrane helix</keyword>
<feature type="compositionally biased region" description="Low complexity" evidence="1">
    <location>
        <begin position="170"/>
        <end position="194"/>
    </location>
</feature>
<evidence type="ECO:0000256" key="1">
    <source>
        <dbReference type="SAM" id="MobiDB-lite"/>
    </source>
</evidence>
<gene>
    <name evidence="4" type="ORF">FH969_03170</name>
</gene>
<dbReference type="InterPro" id="IPR018929">
    <property type="entry name" value="DUF2510"/>
</dbReference>
<accession>A0A5C5BFS8</accession>
<dbReference type="OrthoDB" id="5065474at2"/>
<protein>
    <submittedName>
        <fullName evidence="4">DUF2510 domain-containing protein</fullName>
    </submittedName>
</protein>
<name>A0A5C5BFS8_9MICO</name>